<evidence type="ECO:0000259" key="1">
    <source>
        <dbReference type="Pfam" id="PF08770"/>
    </source>
</evidence>
<organism evidence="2">
    <name type="scientific">mine drainage metagenome</name>
    <dbReference type="NCBI Taxonomy" id="410659"/>
    <lineage>
        <taxon>unclassified sequences</taxon>
        <taxon>metagenomes</taxon>
        <taxon>ecological metagenomes</taxon>
    </lineage>
</organism>
<protein>
    <submittedName>
        <fullName evidence="2">Sulfur oxidation protein SoxZ</fullName>
    </submittedName>
</protein>
<dbReference type="InterPro" id="IPR030995">
    <property type="entry name" value="SoxZ"/>
</dbReference>
<dbReference type="EMBL" id="MLJW01000067">
    <property type="protein sequence ID" value="OIR03283.1"/>
    <property type="molecule type" value="Genomic_DNA"/>
</dbReference>
<dbReference type="SUPFAM" id="SSF81296">
    <property type="entry name" value="E set domains"/>
    <property type="match status" value="1"/>
</dbReference>
<accession>A0A1J5S5T1</accession>
<dbReference type="AlphaFoldDB" id="A0A1J5S5T1"/>
<dbReference type="InterPro" id="IPR014756">
    <property type="entry name" value="Ig_E-set"/>
</dbReference>
<dbReference type="InterPro" id="IPR013783">
    <property type="entry name" value="Ig-like_fold"/>
</dbReference>
<dbReference type="InterPro" id="IPR014880">
    <property type="entry name" value="SoxZ_dom"/>
</dbReference>
<feature type="domain" description="Sulphur oxidation protein SoxZ" evidence="1">
    <location>
        <begin position="7"/>
        <end position="101"/>
    </location>
</feature>
<reference evidence="2" key="1">
    <citation type="submission" date="2016-10" db="EMBL/GenBank/DDBJ databases">
        <title>Sequence of Gallionella enrichment culture.</title>
        <authorList>
            <person name="Poehlein A."/>
            <person name="Muehling M."/>
            <person name="Daniel R."/>
        </authorList>
    </citation>
    <scope>NUCLEOTIDE SEQUENCE</scope>
</reference>
<evidence type="ECO:0000313" key="2">
    <source>
        <dbReference type="EMBL" id="OIR03283.1"/>
    </source>
</evidence>
<gene>
    <name evidence="2" type="ORF">GALL_145550</name>
</gene>
<dbReference type="NCBIfam" id="TIGR04490">
    <property type="entry name" value="SoxZ_true"/>
    <property type="match status" value="1"/>
</dbReference>
<comment type="caution">
    <text evidence="2">The sequence shown here is derived from an EMBL/GenBank/DDBJ whole genome shotgun (WGS) entry which is preliminary data.</text>
</comment>
<name>A0A1J5S5T1_9ZZZZ</name>
<sequence>MPETMKMRATMQGDIADVKVLIQHIMETGLRKDAKTDKLIPAHFINQVVATLNGKTVLDAQWGVGISRNPFIEFKVKGAKTGDKVAVAAVDNLGTKFDGEVVIA</sequence>
<dbReference type="Gene3D" id="2.60.40.10">
    <property type="entry name" value="Immunoglobulins"/>
    <property type="match status" value="1"/>
</dbReference>
<dbReference type="Pfam" id="PF08770">
    <property type="entry name" value="SoxZ"/>
    <property type="match status" value="1"/>
</dbReference>
<proteinExistence type="predicted"/>